<dbReference type="InterPro" id="IPR037066">
    <property type="entry name" value="Plug_dom_sf"/>
</dbReference>
<evidence type="ECO:0000259" key="12">
    <source>
        <dbReference type="Pfam" id="PF07715"/>
    </source>
</evidence>
<dbReference type="AlphaFoldDB" id="A0A1G7TS13"/>
<keyword evidence="7 8" id="KW-0998">Cell outer membrane</keyword>
<dbReference type="Proteomes" id="UP000199705">
    <property type="component" value="Unassembled WGS sequence"/>
</dbReference>
<dbReference type="RefSeq" id="WP_256337367.1">
    <property type="nucleotide sequence ID" value="NZ_FNCG01000003.1"/>
</dbReference>
<evidence type="ECO:0000256" key="1">
    <source>
        <dbReference type="ARBA" id="ARBA00004571"/>
    </source>
</evidence>
<dbReference type="Gene3D" id="2.60.40.1120">
    <property type="entry name" value="Carboxypeptidase-like, regulatory domain"/>
    <property type="match status" value="1"/>
</dbReference>
<keyword evidence="3 8" id="KW-1134">Transmembrane beta strand</keyword>
<comment type="subcellular location">
    <subcellularLocation>
        <location evidence="1 8">Cell outer membrane</location>
        <topology evidence="1 8">Multi-pass membrane protein</topology>
    </subcellularLocation>
</comment>
<evidence type="ECO:0000313" key="14">
    <source>
        <dbReference type="Proteomes" id="UP000199705"/>
    </source>
</evidence>
<dbReference type="Gene3D" id="2.170.130.10">
    <property type="entry name" value="TonB-dependent receptor, plug domain"/>
    <property type="match status" value="1"/>
</dbReference>
<evidence type="ECO:0000256" key="9">
    <source>
        <dbReference type="RuleBase" id="RU003357"/>
    </source>
</evidence>
<dbReference type="Pfam" id="PF07715">
    <property type="entry name" value="Plug"/>
    <property type="match status" value="1"/>
</dbReference>
<feature type="domain" description="TonB-dependent receptor-like beta-barrel" evidence="11">
    <location>
        <begin position="435"/>
        <end position="1012"/>
    </location>
</feature>
<name>A0A1G7TS13_9SPHI</name>
<organism evidence="13 14">
    <name type="scientific">Mucilaginibacter gossypii</name>
    <dbReference type="NCBI Taxonomy" id="551996"/>
    <lineage>
        <taxon>Bacteria</taxon>
        <taxon>Pseudomonadati</taxon>
        <taxon>Bacteroidota</taxon>
        <taxon>Sphingobacteriia</taxon>
        <taxon>Sphingobacteriales</taxon>
        <taxon>Sphingobacteriaceae</taxon>
        <taxon>Mucilaginibacter</taxon>
    </lineage>
</organism>
<dbReference type="Gene3D" id="2.40.170.20">
    <property type="entry name" value="TonB-dependent receptor, beta-barrel domain"/>
    <property type="match status" value="1"/>
</dbReference>
<proteinExistence type="inferred from homology"/>
<keyword evidence="10" id="KW-0732">Signal</keyword>
<feature type="chain" id="PRO_5011580320" evidence="10">
    <location>
        <begin position="34"/>
        <end position="1063"/>
    </location>
</feature>
<dbReference type="InterPro" id="IPR000531">
    <property type="entry name" value="Beta-barrel_TonB"/>
</dbReference>
<dbReference type="InterPro" id="IPR036942">
    <property type="entry name" value="Beta-barrel_TonB_sf"/>
</dbReference>
<keyword evidence="14" id="KW-1185">Reference proteome</keyword>
<dbReference type="STRING" id="551996.SAMN05192573_103246"/>
<evidence type="ECO:0000256" key="3">
    <source>
        <dbReference type="ARBA" id="ARBA00022452"/>
    </source>
</evidence>
<evidence type="ECO:0000313" key="13">
    <source>
        <dbReference type="EMBL" id="SDG37962.1"/>
    </source>
</evidence>
<evidence type="ECO:0000259" key="11">
    <source>
        <dbReference type="Pfam" id="PF00593"/>
    </source>
</evidence>
<dbReference type="SUPFAM" id="SSF56935">
    <property type="entry name" value="Porins"/>
    <property type="match status" value="1"/>
</dbReference>
<accession>A0A1G7TS13</accession>
<dbReference type="Pfam" id="PF00593">
    <property type="entry name" value="TonB_dep_Rec_b-barrel"/>
    <property type="match status" value="1"/>
</dbReference>
<evidence type="ECO:0000256" key="7">
    <source>
        <dbReference type="ARBA" id="ARBA00023237"/>
    </source>
</evidence>
<keyword evidence="4 8" id="KW-0812">Transmembrane</keyword>
<dbReference type="EMBL" id="FNCG01000003">
    <property type="protein sequence ID" value="SDG37962.1"/>
    <property type="molecule type" value="Genomic_DNA"/>
</dbReference>
<feature type="domain" description="TonB-dependent receptor plug" evidence="12">
    <location>
        <begin position="151"/>
        <end position="253"/>
    </location>
</feature>
<reference evidence="14" key="1">
    <citation type="submission" date="2016-10" db="EMBL/GenBank/DDBJ databases">
        <authorList>
            <person name="Varghese N."/>
            <person name="Submissions S."/>
        </authorList>
    </citation>
    <scope>NUCLEOTIDE SEQUENCE [LARGE SCALE GENOMIC DNA]</scope>
    <source>
        <strain evidence="14">Gh-67</strain>
    </source>
</reference>
<gene>
    <name evidence="13" type="ORF">SAMN05192573_103246</name>
</gene>
<evidence type="ECO:0000256" key="10">
    <source>
        <dbReference type="SAM" id="SignalP"/>
    </source>
</evidence>
<keyword evidence="5 9" id="KW-0798">TonB box</keyword>
<keyword evidence="6 8" id="KW-0472">Membrane</keyword>
<protein>
    <submittedName>
        <fullName evidence="13">TonB-linked outer membrane protein, SusC/RagA family</fullName>
    </submittedName>
</protein>
<evidence type="ECO:0000256" key="2">
    <source>
        <dbReference type="ARBA" id="ARBA00022448"/>
    </source>
</evidence>
<dbReference type="InterPro" id="IPR023996">
    <property type="entry name" value="TonB-dep_OMP_SusC/RagA"/>
</dbReference>
<dbReference type="NCBIfam" id="TIGR04056">
    <property type="entry name" value="OMP_RagA_SusC"/>
    <property type="match status" value="1"/>
</dbReference>
<dbReference type="PROSITE" id="PS52016">
    <property type="entry name" value="TONB_DEPENDENT_REC_3"/>
    <property type="match status" value="1"/>
</dbReference>
<evidence type="ECO:0000256" key="5">
    <source>
        <dbReference type="ARBA" id="ARBA00023077"/>
    </source>
</evidence>
<evidence type="ECO:0000256" key="8">
    <source>
        <dbReference type="PROSITE-ProRule" id="PRU01360"/>
    </source>
</evidence>
<keyword evidence="2 8" id="KW-0813">Transport</keyword>
<comment type="similarity">
    <text evidence="8 9">Belongs to the TonB-dependent receptor family.</text>
</comment>
<evidence type="ECO:0000256" key="4">
    <source>
        <dbReference type="ARBA" id="ARBA00022692"/>
    </source>
</evidence>
<dbReference type="InterPro" id="IPR023997">
    <property type="entry name" value="TonB-dep_OMP_SusC/RagA_CS"/>
</dbReference>
<evidence type="ECO:0000256" key="6">
    <source>
        <dbReference type="ARBA" id="ARBA00023136"/>
    </source>
</evidence>
<feature type="signal peptide" evidence="10">
    <location>
        <begin position="1"/>
        <end position="33"/>
    </location>
</feature>
<dbReference type="Pfam" id="PF13715">
    <property type="entry name" value="CarbopepD_reg_2"/>
    <property type="match status" value="1"/>
</dbReference>
<dbReference type="InterPro" id="IPR039426">
    <property type="entry name" value="TonB-dep_rcpt-like"/>
</dbReference>
<sequence length="1063" mass="114925">MKYSLQKIYNNKWRYATLILTGCALAMPSVSIAHNRGSAGSLNGITINENGALKMKPAFNVSGKVTDDDNQPLPGVAVSIKGTTQGVTTDAGGNFKIAVPGNSAVLVFKLIGFAQQEITVTNGTELKVQMKKDTKNLEEVVVVGYGSQKRAKVTGAVSSVSGKTLASVPVGGIEALQGRISGLTVTNNGGPGTGAIISLRGISSVNFGSDPLYIVDGYPGSLTGVDIKDIQSIDVLKDASAAAIYGSRGTNGVIIITTKKGNNNSRTEVTIDSYYGIQNVIKKYDLLNTQQYLQYERALNGSAGIALPPRLQPDNFNKPIYAGSSQTFAQTNTNWQDAYFRSNAPIQQHNVALSGGNAVSRFYTSANYFDQQGIAQGLSAYHKAFRANSDHTISKFLSFGETFNVIENHQRYGVDAGNRTAITNVVRMQPYLPIYNPNNAGGFMGPQNSFDGSDPTNPIEAAKLIDNTNHGFTIHGNAYATLKFTPWLNFKSIYGIDYNTNQNNTYTPIYDDGGTSKSTTAVINYGRSTSTTQLYSQQLTFDKTFGNKHHVNAVLVYEAQSSRGDNQVSSGNQNTNTVRTLNGATNLYTNYTYGTNLLVSEVARVGYDFEGKYLISGSIRRDGLSVFAPGHKHESFPAASLGWKVDQENFMKGIKSISSLKLRAGYGVTGINGTVLGNYPYLQPISSNIATYPFNGSLADLGNASFYSGLSNLDLSWETTKQTNIGLDLGLFQEAFTLSAEVYNRQTDNLLLTVPTPPSYGFGGAGTLANVGSMRNRGFEVTLGYHKTSGEFKYDINGTFALNRNKVLTLNTANASITAGGDADYGGGNPLTNTVVGQPVQSFYGLIVDGIFQNAAEVSNSPTQTGAAPGDIKFRDVNHDGVINDADRTFIGSYLPKFTYSLNYSASYKNFDVVVFFQGVYGNKIFNAERIILEGMPRLFNAGTNVLNAWTPTNTGTNIPRAFSGDPNGNKRPSTRWIESGSYLRIKNMQLGYNFPTSWLRAKTDNALNRLRIYVASTNLLTFTKYKGLDPEIGSRNGTLTNGIDYGQYPQPRVVQLGLQATF</sequence>
<dbReference type="GO" id="GO:0009279">
    <property type="term" value="C:cell outer membrane"/>
    <property type="evidence" value="ECO:0007669"/>
    <property type="project" value="UniProtKB-SubCell"/>
</dbReference>
<dbReference type="SUPFAM" id="SSF49464">
    <property type="entry name" value="Carboxypeptidase regulatory domain-like"/>
    <property type="match status" value="1"/>
</dbReference>
<dbReference type="InterPro" id="IPR012910">
    <property type="entry name" value="Plug_dom"/>
</dbReference>
<dbReference type="NCBIfam" id="TIGR04057">
    <property type="entry name" value="SusC_RagA_signa"/>
    <property type="match status" value="1"/>
</dbReference>
<dbReference type="InterPro" id="IPR008969">
    <property type="entry name" value="CarboxyPept-like_regulatory"/>
</dbReference>